<accession>A0A0A9DXS6</accession>
<dbReference type="EMBL" id="GBRH01205319">
    <property type="protein sequence ID" value="JAD92576.1"/>
    <property type="molecule type" value="Transcribed_RNA"/>
</dbReference>
<sequence length="24" mass="2842">MFSSQNSRGSNSLFLKVKQEWRIV</sequence>
<proteinExistence type="predicted"/>
<reference evidence="1" key="2">
    <citation type="journal article" date="2015" name="Data Brief">
        <title>Shoot transcriptome of the giant reed, Arundo donax.</title>
        <authorList>
            <person name="Barrero R.A."/>
            <person name="Guerrero F.D."/>
            <person name="Moolhuijzen P."/>
            <person name="Goolsby J.A."/>
            <person name="Tidwell J."/>
            <person name="Bellgard S.E."/>
            <person name="Bellgard M.I."/>
        </authorList>
    </citation>
    <scope>NUCLEOTIDE SEQUENCE</scope>
    <source>
        <tissue evidence="1">Shoot tissue taken approximately 20 cm above the soil surface</tissue>
    </source>
</reference>
<protein>
    <submittedName>
        <fullName evidence="1">Uncharacterized protein</fullName>
    </submittedName>
</protein>
<reference evidence="1" key="1">
    <citation type="submission" date="2014-09" db="EMBL/GenBank/DDBJ databases">
        <authorList>
            <person name="Magalhaes I.L.F."/>
            <person name="Oliveira U."/>
            <person name="Santos F.R."/>
            <person name="Vidigal T.H.D.A."/>
            <person name="Brescovit A.D."/>
            <person name="Santos A.J."/>
        </authorList>
    </citation>
    <scope>NUCLEOTIDE SEQUENCE</scope>
    <source>
        <tissue evidence="1">Shoot tissue taken approximately 20 cm above the soil surface</tissue>
    </source>
</reference>
<name>A0A0A9DXS6_ARUDO</name>
<evidence type="ECO:0000313" key="1">
    <source>
        <dbReference type="EMBL" id="JAD92576.1"/>
    </source>
</evidence>
<dbReference type="AlphaFoldDB" id="A0A0A9DXS6"/>
<organism evidence="1">
    <name type="scientific">Arundo donax</name>
    <name type="common">Giant reed</name>
    <name type="synonym">Donax arundinaceus</name>
    <dbReference type="NCBI Taxonomy" id="35708"/>
    <lineage>
        <taxon>Eukaryota</taxon>
        <taxon>Viridiplantae</taxon>
        <taxon>Streptophyta</taxon>
        <taxon>Embryophyta</taxon>
        <taxon>Tracheophyta</taxon>
        <taxon>Spermatophyta</taxon>
        <taxon>Magnoliopsida</taxon>
        <taxon>Liliopsida</taxon>
        <taxon>Poales</taxon>
        <taxon>Poaceae</taxon>
        <taxon>PACMAD clade</taxon>
        <taxon>Arundinoideae</taxon>
        <taxon>Arundineae</taxon>
        <taxon>Arundo</taxon>
    </lineage>
</organism>